<dbReference type="InterPro" id="IPR012334">
    <property type="entry name" value="Pectin_lyas_fold"/>
</dbReference>
<dbReference type="PROSITE" id="PS51318">
    <property type="entry name" value="TAT"/>
    <property type="match status" value="1"/>
</dbReference>
<dbReference type="InterPro" id="IPR033131">
    <property type="entry name" value="Pectinesterase_Asp_AS"/>
</dbReference>
<protein>
    <recommendedName>
        <fullName evidence="5">Pectinesterase</fullName>
        <ecNumber evidence="5">3.1.1.11</ecNumber>
    </recommendedName>
</protein>
<evidence type="ECO:0000256" key="5">
    <source>
        <dbReference type="RuleBase" id="RU000589"/>
    </source>
</evidence>
<dbReference type="InterPro" id="IPR006311">
    <property type="entry name" value="TAT_signal"/>
</dbReference>
<comment type="similarity">
    <text evidence="1">Belongs to the pectinesterase family.</text>
</comment>
<feature type="active site" evidence="4">
    <location>
        <position position="213"/>
    </location>
</feature>
<sequence length="362" mass="37550">MPAHPRRRPAGRRRLALFGAAVVAAAGLGAVPLVVHADAAATVSARRTLVVAADGSAAYRTVQSAVDAAAPGDTVLVAKGTYREVVNVPVAKAGLTVKGATGNAEDVVITYDNAAGTRRPDGSAYGTEGSATLTVSANDTTLTGVTVQNTFERSAHPEITDTQGVALAARGDRQSYVNSRFIGHQDTVLNWAPSATGQYRQYFRNSFVAGDVDFVFGNATAVYEHVSITLRDRGAAAGGNNGYLSAPNTASAKPYGILITDSAINSPAKANTFYLGRPWHTGSDAVGQLVIRDTRLPAAVKSASPWTDMGGFSWKSARFAEYANTGPGAGTGTNRPQLTDAQAAKYTTRAYLAGSDGWNPAG</sequence>
<dbReference type="PROSITE" id="PS00503">
    <property type="entry name" value="PECTINESTERASE_2"/>
    <property type="match status" value="1"/>
</dbReference>
<comment type="pathway">
    <text evidence="5">Glycan metabolism; pectin degradation; 2-dehydro-3-deoxy-D-gluconate from pectin: step 1/5.</text>
</comment>
<dbReference type="EC" id="3.1.1.11" evidence="5"/>
<comment type="catalytic activity">
    <reaction evidence="5">
        <text>[(1-&gt;4)-alpha-D-galacturonosyl methyl ester](n) + n H2O = [(1-&gt;4)-alpha-D-galacturonosyl](n) + n methanol + n H(+)</text>
        <dbReference type="Rhea" id="RHEA:22380"/>
        <dbReference type="Rhea" id="RHEA-COMP:14570"/>
        <dbReference type="Rhea" id="RHEA-COMP:14573"/>
        <dbReference type="ChEBI" id="CHEBI:15377"/>
        <dbReference type="ChEBI" id="CHEBI:15378"/>
        <dbReference type="ChEBI" id="CHEBI:17790"/>
        <dbReference type="ChEBI" id="CHEBI:140522"/>
        <dbReference type="ChEBI" id="CHEBI:140523"/>
        <dbReference type="EC" id="3.1.1.11"/>
    </reaction>
</comment>
<evidence type="ECO:0000259" key="6">
    <source>
        <dbReference type="Pfam" id="PF01095"/>
    </source>
</evidence>
<evidence type="ECO:0000256" key="3">
    <source>
        <dbReference type="ARBA" id="ARBA00023085"/>
    </source>
</evidence>
<organism evidence="7 8">
    <name type="scientific">Kitasatospora herbaricolor</name>
    <dbReference type="NCBI Taxonomy" id="68217"/>
    <lineage>
        <taxon>Bacteria</taxon>
        <taxon>Bacillati</taxon>
        <taxon>Actinomycetota</taxon>
        <taxon>Actinomycetes</taxon>
        <taxon>Kitasatosporales</taxon>
        <taxon>Streptomycetaceae</taxon>
        <taxon>Kitasatospora</taxon>
    </lineage>
</organism>
<dbReference type="PANTHER" id="PTHR31321">
    <property type="entry name" value="ACYL-COA THIOESTER HYDROLASE YBHC-RELATED"/>
    <property type="match status" value="1"/>
</dbReference>
<keyword evidence="3 5" id="KW-0063">Aspartyl esterase</keyword>
<dbReference type="InterPro" id="IPR011050">
    <property type="entry name" value="Pectin_lyase_fold/virulence"/>
</dbReference>
<evidence type="ECO:0000313" key="7">
    <source>
        <dbReference type="EMBL" id="WUS54999.1"/>
    </source>
</evidence>
<evidence type="ECO:0000256" key="1">
    <source>
        <dbReference type="ARBA" id="ARBA00008891"/>
    </source>
</evidence>
<evidence type="ECO:0000256" key="2">
    <source>
        <dbReference type="ARBA" id="ARBA00022801"/>
    </source>
</evidence>
<dbReference type="Proteomes" id="UP001432014">
    <property type="component" value="Chromosome"/>
</dbReference>
<evidence type="ECO:0000313" key="8">
    <source>
        <dbReference type="Proteomes" id="UP001432014"/>
    </source>
</evidence>
<dbReference type="InterPro" id="IPR000070">
    <property type="entry name" value="Pectinesterase_cat"/>
</dbReference>
<reference evidence="7 8" key="1">
    <citation type="submission" date="2022-10" db="EMBL/GenBank/DDBJ databases">
        <title>The complete genomes of actinobacterial strains from the NBC collection.</title>
        <authorList>
            <person name="Joergensen T.S."/>
            <person name="Alvarez Arevalo M."/>
            <person name="Sterndorff E.B."/>
            <person name="Faurdal D."/>
            <person name="Vuksanovic O."/>
            <person name="Mourched A.-S."/>
            <person name="Charusanti P."/>
            <person name="Shaw S."/>
            <person name="Blin K."/>
            <person name="Weber T."/>
        </authorList>
    </citation>
    <scope>NUCLEOTIDE SEQUENCE [LARGE SCALE GENOMIC DNA]</scope>
    <source>
        <strain evidence="7 8">NBC_01247</strain>
    </source>
</reference>
<feature type="domain" description="Pectinesterase catalytic" evidence="6">
    <location>
        <begin position="49"/>
        <end position="354"/>
    </location>
</feature>
<accession>A0ABZ1W2E7</accession>
<dbReference type="Gene3D" id="2.160.20.10">
    <property type="entry name" value="Single-stranded right-handed beta-helix, Pectin lyase-like"/>
    <property type="match status" value="1"/>
</dbReference>
<gene>
    <name evidence="7" type="ORF">OG469_05405</name>
</gene>
<dbReference type="SUPFAM" id="SSF51126">
    <property type="entry name" value="Pectin lyase-like"/>
    <property type="match status" value="1"/>
</dbReference>
<dbReference type="PANTHER" id="PTHR31321:SF57">
    <property type="entry name" value="PECTINESTERASE 53-RELATED"/>
    <property type="match status" value="1"/>
</dbReference>
<name>A0ABZ1W2E7_9ACTN</name>
<proteinExistence type="inferred from homology"/>
<keyword evidence="8" id="KW-1185">Reference proteome</keyword>
<dbReference type="Pfam" id="PF01095">
    <property type="entry name" value="Pectinesterase"/>
    <property type="match status" value="1"/>
</dbReference>
<dbReference type="RefSeq" id="WP_329500451.1">
    <property type="nucleotide sequence ID" value="NZ_CP108460.1"/>
</dbReference>
<dbReference type="EMBL" id="CP108482">
    <property type="protein sequence ID" value="WUS54999.1"/>
    <property type="molecule type" value="Genomic_DNA"/>
</dbReference>
<evidence type="ECO:0000256" key="4">
    <source>
        <dbReference type="PROSITE-ProRule" id="PRU10040"/>
    </source>
</evidence>
<keyword evidence="2 5" id="KW-0378">Hydrolase</keyword>